<reference evidence="3" key="1">
    <citation type="journal article" date="2015" name="PLoS Genet.">
        <title>The dynamic genome and transcriptome of the human fungal pathogen Blastomyces and close relative Emmonsia.</title>
        <authorList>
            <person name="Munoz J.F."/>
            <person name="Gauthier G.M."/>
            <person name="Desjardins C.A."/>
            <person name="Gallo J.E."/>
            <person name="Holder J."/>
            <person name="Sullivan T.D."/>
            <person name="Marty A.J."/>
            <person name="Carmen J.C."/>
            <person name="Chen Z."/>
            <person name="Ding L."/>
            <person name="Gujja S."/>
            <person name="Magrini V."/>
            <person name="Misas E."/>
            <person name="Mitreva M."/>
            <person name="Priest M."/>
            <person name="Saif S."/>
            <person name="Whiston E.A."/>
            <person name="Young S."/>
            <person name="Zeng Q."/>
            <person name="Goldman W.E."/>
            <person name="Mardis E.R."/>
            <person name="Taylor J.W."/>
            <person name="McEwen J.G."/>
            <person name="Clay O.K."/>
            <person name="Klein B.S."/>
            <person name="Cuomo C.A."/>
        </authorList>
    </citation>
    <scope>NUCLEOTIDE SEQUENCE [LARGE SCALE GENOMIC DNA]</scope>
    <source>
        <strain evidence="3">UAMH 139</strain>
    </source>
</reference>
<dbReference type="Proteomes" id="UP000053573">
    <property type="component" value="Unassembled WGS sequence"/>
</dbReference>
<evidence type="ECO:0000313" key="3">
    <source>
        <dbReference type="Proteomes" id="UP000053573"/>
    </source>
</evidence>
<name>A0A0H1BFF7_9EURO</name>
<evidence type="ECO:0000256" key="1">
    <source>
        <dbReference type="SAM" id="MobiDB-lite"/>
    </source>
</evidence>
<sequence length="154" mass="17577">MRIRLKIKIPTATHTEPQHWVEIPSGYARPFDGLIRPTRASSSSVVARQLRGMLQQVRERPKENHATAARGVKRSDWRIAAVRQRRAARVQPRNFGTEGERWQPTRGGKAKLGEQGPIERRGVSSKPRDKAARQEKGGRTIKQTRAWKAWLMAE</sequence>
<protein>
    <submittedName>
        <fullName evidence="2">Uncharacterized protein</fullName>
    </submittedName>
</protein>
<accession>A0A0H1BFF7</accession>
<comment type="caution">
    <text evidence="2">The sequence shown here is derived from an EMBL/GenBank/DDBJ whole genome shotgun (WGS) entry which is preliminary data.</text>
</comment>
<dbReference type="OrthoDB" id="10530029at2759"/>
<feature type="compositionally biased region" description="Basic and acidic residues" evidence="1">
    <location>
        <begin position="117"/>
        <end position="138"/>
    </location>
</feature>
<proteinExistence type="predicted"/>
<dbReference type="EMBL" id="LDEV01002264">
    <property type="protein sequence ID" value="KLJ09762.1"/>
    <property type="molecule type" value="Genomic_DNA"/>
</dbReference>
<dbReference type="AlphaFoldDB" id="A0A0H1BFF7"/>
<evidence type="ECO:0000313" key="2">
    <source>
        <dbReference type="EMBL" id="KLJ09762.1"/>
    </source>
</evidence>
<gene>
    <name evidence="2" type="ORF">EMPG_14795</name>
</gene>
<feature type="region of interest" description="Disordered" evidence="1">
    <location>
        <begin position="84"/>
        <end position="141"/>
    </location>
</feature>
<organism evidence="2 3">
    <name type="scientific">Blastomyces silverae</name>
    <dbReference type="NCBI Taxonomy" id="2060906"/>
    <lineage>
        <taxon>Eukaryota</taxon>
        <taxon>Fungi</taxon>
        <taxon>Dikarya</taxon>
        <taxon>Ascomycota</taxon>
        <taxon>Pezizomycotina</taxon>
        <taxon>Eurotiomycetes</taxon>
        <taxon>Eurotiomycetidae</taxon>
        <taxon>Onygenales</taxon>
        <taxon>Ajellomycetaceae</taxon>
        <taxon>Blastomyces</taxon>
    </lineage>
</organism>
<keyword evidence="3" id="KW-1185">Reference proteome</keyword>